<evidence type="ECO:0000259" key="8">
    <source>
        <dbReference type="Pfam" id="PF13354"/>
    </source>
</evidence>
<gene>
    <name evidence="9" type="ORF">FHT01_002553</name>
</gene>
<dbReference type="RefSeq" id="WP_140047482.1">
    <property type="nucleotide sequence ID" value="NZ_BAAAEV010000001.1"/>
</dbReference>
<dbReference type="Gene3D" id="3.40.710.10">
    <property type="entry name" value="DD-peptidase/beta-lactamase superfamily"/>
    <property type="match status" value="1"/>
</dbReference>
<accession>A0ABX0U5Q7</accession>
<evidence type="ECO:0000256" key="6">
    <source>
        <dbReference type="RuleBase" id="RU361140"/>
    </source>
</evidence>
<keyword evidence="4 6" id="KW-0378">Hydrolase</keyword>
<keyword evidence="10" id="KW-1185">Reference proteome</keyword>
<dbReference type="PRINTS" id="PR00118">
    <property type="entry name" value="BLACTAMASEA"/>
</dbReference>
<reference evidence="9 10" key="1">
    <citation type="submission" date="2020-03" db="EMBL/GenBank/DDBJ databases">
        <title>Genomic Encyclopedia of Type Strains, Phase IV (KMG-IV): sequencing the most valuable type-strain genomes for metagenomic binning, comparative biology and taxonomic classification.</title>
        <authorList>
            <person name="Goeker M."/>
        </authorList>
    </citation>
    <scope>NUCLEOTIDE SEQUENCE [LARGE SCALE GENOMIC DNA]</scope>
    <source>
        <strain evidence="9 10">DSM 22753</strain>
    </source>
</reference>
<dbReference type="InterPro" id="IPR012338">
    <property type="entry name" value="Beta-lactam/transpept-like"/>
</dbReference>
<dbReference type="EC" id="3.5.2.6" evidence="3 6"/>
<dbReference type="InterPro" id="IPR023650">
    <property type="entry name" value="Beta-lactam_class-A_AS"/>
</dbReference>
<feature type="signal peptide" evidence="7">
    <location>
        <begin position="1"/>
        <end position="25"/>
    </location>
</feature>
<evidence type="ECO:0000313" key="9">
    <source>
        <dbReference type="EMBL" id="NIJ25011.1"/>
    </source>
</evidence>
<evidence type="ECO:0000256" key="4">
    <source>
        <dbReference type="ARBA" id="ARBA00022801"/>
    </source>
</evidence>
<dbReference type="GO" id="GO:0008800">
    <property type="term" value="F:beta-lactamase activity"/>
    <property type="evidence" value="ECO:0007669"/>
    <property type="project" value="UniProtKB-EC"/>
</dbReference>
<comment type="catalytic activity">
    <reaction evidence="1 6">
        <text>a beta-lactam + H2O = a substituted beta-amino acid</text>
        <dbReference type="Rhea" id="RHEA:20401"/>
        <dbReference type="ChEBI" id="CHEBI:15377"/>
        <dbReference type="ChEBI" id="CHEBI:35627"/>
        <dbReference type="ChEBI" id="CHEBI:140347"/>
        <dbReference type="EC" id="3.5.2.6"/>
    </reaction>
</comment>
<organism evidence="9 10">
    <name type="scientific">Sphingomonas japonica</name>
    <dbReference type="NCBI Taxonomy" id="511662"/>
    <lineage>
        <taxon>Bacteria</taxon>
        <taxon>Pseudomonadati</taxon>
        <taxon>Pseudomonadota</taxon>
        <taxon>Alphaproteobacteria</taxon>
        <taxon>Sphingomonadales</taxon>
        <taxon>Sphingomonadaceae</taxon>
        <taxon>Sphingomonas</taxon>
    </lineage>
</organism>
<dbReference type="InterPro" id="IPR006311">
    <property type="entry name" value="TAT_signal"/>
</dbReference>
<dbReference type="Pfam" id="PF13354">
    <property type="entry name" value="Beta-lactamase2"/>
    <property type="match status" value="1"/>
</dbReference>
<dbReference type="NCBIfam" id="NF033103">
    <property type="entry name" value="bla_class_A"/>
    <property type="match status" value="1"/>
</dbReference>
<comment type="caution">
    <text evidence="9">The sequence shown here is derived from an EMBL/GenBank/DDBJ whole genome shotgun (WGS) entry which is preliminary data.</text>
</comment>
<evidence type="ECO:0000256" key="5">
    <source>
        <dbReference type="ARBA" id="ARBA00023251"/>
    </source>
</evidence>
<evidence type="ECO:0000256" key="7">
    <source>
        <dbReference type="SAM" id="SignalP"/>
    </source>
</evidence>
<dbReference type="PROSITE" id="PS51318">
    <property type="entry name" value="TAT"/>
    <property type="match status" value="1"/>
</dbReference>
<dbReference type="EMBL" id="JAASQP010000001">
    <property type="protein sequence ID" value="NIJ25011.1"/>
    <property type="molecule type" value="Genomic_DNA"/>
</dbReference>
<evidence type="ECO:0000256" key="2">
    <source>
        <dbReference type="ARBA" id="ARBA00009009"/>
    </source>
</evidence>
<dbReference type="PANTHER" id="PTHR35333">
    <property type="entry name" value="BETA-LACTAMASE"/>
    <property type="match status" value="1"/>
</dbReference>
<name>A0ABX0U5Q7_9SPHN</name>
<dbReference type="InterPro" id="IPR045155">
    <property type="entry name" value="Beta-lactam_cat"/>
</dbReference>
<comment type="similarity">
    <text evidence="2 6">Belongs to the class-A beta-lactamase family.</text>
</comment>
<dbReference type="PROSITE" id="PS00146">
    <property type="entry name" value="BETA_LACTAMASE_A"/>
    <property type="match status" value="1"/>
</dbReference>
<keyword evidence="7" id="KW-0732">Signal</keyword>
<keyword evidence="5 6" id="KW-0046">Antibiotic resistance</keyword>
<dbReference type="SUPFAM" id="SSF56601">
    <property type="entry name" value="beta-lactamase/transpeptidase-like"/>
    <property type="match status" value="1"/>
</dbReference>
<proteinExistence type="inferred from homology"/>
<evidence type="ECO:0000256" key="1">
    <source>
        <dbReference type="ARBA" id="ARBA00001526"/>
    </source>
</evidence>
<evidence type="ECO:0000256" key="3">
    <source>
        <dbReference type="ARBA" id="ARBA00012865"/>
    </source>
</evidence>
<dbReference type="InterPro" id="IPR000871">
    <property type="entry name" value="Beta-lactam_class-A"/>
</dbReference>
<dbReference type="Proteomes" id="UP000788153">
    <property type="component" value="Unassembled WGS sequence"/>
</dbReference>
<dbReference type="PANTHER" id="PTHR35333:SF3">
    <property type="entry name" value="BETA-LACTAMASE-TYPE TRANSPEPTIDASE FOLD CONTAINING PROTEIN"/>
    <property type="match status" value="1"/>
</dbReference>
<feature type="domain" description="Beta-lactamase class A catalytic" evidence="8">
    <location>
        <begin position="43"/>
        <end position="258"/>
    </location>
</feature>
<evidence type="ECO:0000313" key="10">
    <source>
        <dbReference type="Proteomes" id="UP000788153"/>
    </source>
</evidence>
<sequence>MPTRRALLLGAGAASLLGMSGTAEARARDALRDIARASGGRLGVFAYDTGTGRRLSLDAGARYALCSTFKAPLAAAILAQVDAGRLTLDRTIRFGEADLLGYAPVVRENLATGALSVERLCRAAVEVSDNSAANLLLPQLGGPAGLTRWLRSIGDPATRLDRDEPTLNIVRGGDLRDTTTPMAIAMTIDRLLFGDVLMPQSHALLQRWMAASTTGRARLRGGLPADWQCGDKTGTSGEGCFNDVAFAIPPGRKPIVIACYLDAAGLSDANANAAHAAVGELVGQVFA</sequence>
<protein>
    <recommendedName>
        <fullName evidence="3 6">Beta-lactamase</fullName>
        <ecNumber evidence="3 6">3.5.2.6</ecNumber>
    </recommendedName>
</protein>
<feature type="chain" id="PRO_5046128549" description="Beta-lactamase" evidence="7">
    <location>
        <begin position="26"/>
        <end position="287"/>
    </location>
</feature>